<organism evidence="10 11">
    <name type="scientific">Mya arenaria</name>
    <name type="common">Soft-shell clam</name>
    <dbReference type="NCBI Taxonomy" id="6604"/>
    <lineage>
        <taxon>Eukaryota</taxon>
        <taxon>Metazoa</taxon>
        <taxon>Spiralia</taxon>
        <taxon>Lophotrochozoa</taxon>
        <taxon>Mollusca</taxon>
        <taxon>Bivalvia</taxon>
        <taxon>Autobranchia</taxon>
        <taxon>Heteroconchia</taxon>
        <taxon>Euheterodonta</taxon>
        <taxon>Imparidentia</taxon>
        <taxon>Neoheterodontei</taxon>
        <taxon>Myida</taxon>
        <taxon>Myoidea</taxon>
        <taxon>Myidae</taxon>
        <taxon>Mya</taxon>
    </lineage>
</organism>
<sequence>MNPGDERLKYGKSCSRRKNAPFPTSPNTIQLIGCLARTLKPTAVISACQERCLSSLTRGTTPSISHRPMIVTPINQTAGPYGGSRSLLDVCLPYVTTVRTKVRYSRKQGKEKTVKAVPKRFFRLAWGIYIHARAGRNKRRWAKPEWIIERGKQHVFCNKQQTKLYDKMSTGYWRKHRHYVDDPYTPYQKRTGMPKLYTPPNSNSNDFNVEDNPLYNK</sequence>
<dbReference type="Pfam" id="PF01632">
    <property type="entry name" value="Ribosomal_L35p"/>
    <property type="match status" value="1"/>
</dbReference>
<name>A0ABY7FGG7_MYAAR</name>
<gene>
    <name evidence="10" type="ORF">MAR_015124</name>
</gene>
<evidence type="ECO:0000256" key="8">
    <source>
        <dbReference type="ARBA" id="ARBA00035418"/>
    </source>
</evidence>
<evidence type="ECO:0000256" key="5">
    <source>
        <dbReference type="ARBA" id="ARBA00023128"/>
    </source>
</evidence>
<evidence type="ECO:0000256" key="7">
    <source>
        <dbReference type="ARBA" id="ARBA00035273"/>
    </source>
</evidence>
<evidence type="ECO:0000256" key="4">
    <source>
        <dbReference type="ARBA" id="ARBA00022980"/>
    </source>
</evidence>
<keyword evidence="3" id="KW-0809">Transit peptide</keyword>
<dbReference type="InterPro" id="IPR037229">
    <property type="entry name" value="Ribosomal_bL35_sf"/>
</dbReference>
<keyword evidence="11" id="KW-1185">Reference proteome</keyword>
<evidence type="ECO:0000256" key="3">
    <source>
        <dbReference type="ARBA" id="ARBA00022946"/>
    </source>
</evidence>
<evidence type="ECO:0000256" key="6">
    <source>
        <dbReference type="ARBA" id="ARBA00023274"/>
    </source>
</evidence>
<evidence type="ECO:0000256" key="9">
    <source>
        <dbReference type="SAM" id="MobiDB-lite"/>
    </source>
</evidence>
<evidence type="ECO:0000313" key="11">
    <source>
        <dbReference type="Proteomes" id="UP001164746"/>
    </source>
</evidence>
<dbReference type="PANTHER" id="PTHR15909">
    <property type="entry name" value="39S RIBOSOMAL PROTEIN L35, MITOCHONDRIAL"/>
    <property type="match status" value="1"/>
</dbReference>
<reference evidence="10" key="1">
    <citation type="submission" date="2022-11" db="EMBL/GenBank/DDBJ databases">
        <title>Centuries of genome instability and evolution in soft-shell clam transmissible cancer (bioRxiv).</title>
        <authorList>
            <person name="Hart S.F.M."/>
            <person name="Yonemitsu M.A."/>
            <person name="Giersch R.M."/>
            <person name="Beal B.F."/>
            <person name="Arriagada G."/>
            <person name="Davis B.W."/>
            <person name="Ostrander E.A."/>
            <person name="Goff S.P."/>
            <person name="Metzger M.J."/>
        </authorList>
    </citation>
    <scope>NUCLEOTIDE SEQUENCE</scope>
    <source>
        <strain evidence="10">MELC-2E11</strain>
        <tissue evidence="10">Siphon/mantle</tissue>
    </source>
</reference>
<proteinExistence type="inferred from homology"/>
<dbReference type="Proteomes" id="UP001164746">
    <property type="component" value="Chromosome 12"/>
</dbReference>
<keyword evidence="4" id="KW-0689">Ribosomal protein</keyword>
<keyword evidence="5" id="KW-0496">Mitochondrion</keyword>
<dbReference type="PANTHER" id="PTHR15909:SF0">
    <property type="entry name" value="LARGE RIBOSOMAL SUBUNIT PROTEIN BL35M"/>
    <property type="match status" value="1"/>
</dbReference>
<dbReference type="InterPro" id="IPR021137">
    <property type="entry name" value="Ribosomal_bL35-like"/>
</dbReference>
<evidence type="ECO:0000256" key="2">
    <source>
        <dbReference type="ARBA" id="ARBA00006598"/>
    </source>
</evidence>
<comment type="similarity">
    <text evidence="2">Belongs to the bacterial ribosomal protein bL35 family.</text>
</comment>
<feature type="region of interest" description="Disordered" evidence="9">
    <location>
        <begin position="1"/>
        <end position="21"/>
    </location>
</feature>
<dbReference type="SUPFAM" id="SSF143034">
    <property type="entry name" value="L35p-like"/>
    <property type="match status" value="1"/>
</dbReference>
<comment type="subcellular location">
    <subcellularLocation>
        <location evidence="1">Mitochondrion</location>
    </subcellularLocation>
</comment>
<evidence type="ECO:0000313" key="10">
    <source>
        <dbReference type="EMBL" id="WAR21150.1"/>
    </source>
</evidence>
<evidence type="ECO:0000256" key="1">
    <source>
        <dbReference type="ARBA" id="ARBA00004173"/>
    </source>
</evidence>
<keyword evidence="6" id="KW-0687">Ribonucleoprotein</keyword>
<accession>A0ABY7FGG7</accession>
<protein>
    <recommendedName>
        <fullName evidence="7">Large ribosomal subunit protein bL35m</fullName>
    </recommendedName>
    <alternativeName>
        <fullName evidence="8">39S ribosomal protein L35, mitochondrial</fullName>
    </alternativeName>
</protein>
<dbReference type="EMBL" id="CP111023">
    <property type="protein sequence ID" value="WAR21150.1"/>
    <property type="molecule type" value="Genomic_DNA"/>
</dbReference>
<dbReference type="InterPro" id="IPR019338">
    <property type="entry name" value="Ribosomal_bL35m"/>
</dbReference>
<feature type="region of interest" description="Disordered" evidence="9">
    <location>
        <begin position="184"/>
        <end position="217"/>
    </location>
</feature>